<dbReference type="SUPFAM" id="SSF51197">
    <property type="entry name" value="Clavaminate synthase-like"/>
    <property type="match status" value="1"/>
</dbReference>
<reference evidence="3" key="1">
    <citation type="journal article" date="2015" name="PLoS ONE">
        <title>Occurrence of Isopenicillin-N-Synthase Homologs in Bioluminescent Ctenophores and Implications for Coelenterazine Biosynthesis.</title>
        <authorList>
            <person name="Francis W.R."/>
            <person name="Shaner N.C."/>
            <person name="Christianson L.M."/>
            <person name="Powers M.L."/>
            <person name="Haddock S.H."/>
        </authorList>
    </citation>
    <scope>NUCLEOTIDE SEQUENCE</scope>
</reference>
<dbReference type="EMBL" id="KM233829">
    <property type="protein sequence ID" value="AIW06479.1"/>
    <property type="molecule type" value="mRNA"/>
</dbReference>
<dbReference type="InterPro" id="IPR044861">
    <property type="entry name" value="IPNS-like_FE2OG_OXY"/>
</dbReference>
<protein>
    <submittedName>
        <fullName evidence="3">Putative isopenicillin-n-synthase</fullName>
    </submittedName>
</protein>
<evidence type="ECO:0000259" key="2">
    <source>
        <dbReference type="PROSITE" id="PS51471"/>
    </source>
</evidence>
<evidence type="ECO:0000256" key="1">
    <source>
        <dbReference type="SAM" id="MobiDB-lite"/>
    </source>
</evidence>
<dbReference type="InterPro" id="IPR027443">
    <property type="entry name" value="IPNS-like_sf"/>
</dbReference>
<evidence type="ECO:0000313" key="3">
    <source>
        <dbReference type="EMBL" id="AIW06479.1"/>
    </source>
</evidence>
<proteinExistence type="evidence at transcript level"/>
<dbReference type="InterPro" id="IPR005123">
    <property type="entry name" value="Oxoglu/Fe-dep_dioxygenase_dom"/>
</dbReference>
<dbReference type="Gene3D" id="2.60.120.330">
    <property type="entry name" value="B-lactam Antibiotic, Isopenicillin N Synthase, Chain"/>
    <property type="match status" value="1"/>
</dbReference>
<dbReference type="PROSITE" id="PS51471">
    <property type="entry name" value="FE2OG_OXY"/>
    <property type="match status" value="1"/>
</dbReference>
<feature type="domain" description="Fe2OG dioxygenase" evidence="2">
    <location>
        <begin position="1"/>
        <end position="89"/>
    </location>
</feature>
<accession>A0A0A0RVX0</accession>
<dbReference type="Pfam" id="PF03171">
    <property type="entry name" value="2OG-FeII_Oxy"/>
    <property type="match status" value="1"/>
</dbReference>
<organism evidence="3">
    <name type="scientific">Lampea lactea</name>
    <dbReference type="NCBI Taxonomy" id="1403706"/>
    <lineage>
        <taxon>Eukaryota</taxon>
        <taxon>Metazoa</taxon>
        <taxon>Ctenophora</taxon>
        <taxon>Tentaculata</taxon>
        <taxon>Cydippida</taxon>
        <taxon>Lampeidae</taxon>
        <taxon>Lampea</taxon>
    </lineage>
</organism>
<feature type="region of interest" description="Disordered" evidence="1">
    <location>
        <begin position="128"/>
        <end position="147"/>
    </location>
</feature>
<sequence length="165" mass="18657">MYSAFDGVLLKEIEHVDSTVTVLSTFNNTGLQMLYKNKYWEAPVSGHNSFIINIGKLIEDITDNQIVSVRHRVIEIPLTRYSIPFFFNPSFDADISVSMTGKRTEAGQKYQIFGEWMKDYLPAVEPGLLQQPTPSSGTEHGDNADYSTNDLEENGYLHFTQLALN</sequence>
<name>A0A0A0RVX0_9METZ</name>
<dbReference type="AlphaFoldDB" id="A0A0A0RVX0"/>